<protein>
    <recommendedName>
        <fullName evidence="5">GRF-type domain-containing protein</fullName>
    </recommendedName>
</protein>
<gene>
    <name evidence="6" type="ORF">H5410_064123</name>
</gene>
<keyword evidence="3" id="KW-0862">Zinc</keyword>
<evidence type="ECO:0000259" key="5">
    <source>
        <dbReference type="PROSITE" id="PS51999"/>
    </source>
</evidence>
<keyword evidence="2 4" id="KW-0863">Zinc-finger</keyword>
<dbReference type="AlphaFoldDB" id="A0A9J5W0I5"/>
<evidence type="ECO:0000256" key="2">
    <source>
        <dbReference type="ARBA" id="ARBA00022771"/>
    </source>
</evidence>
<dbReference type="EMBL" id="JACXVP010000029">
    <property type="protein sequence ID" value="KAG5568863.1"/>
    <property type="molecule type" value="Genomic_DNA"/>
</dbReference>
<evidence type="ECO:0000256" key="3">
    <source>
        <dbReference type="ARBA" id="ARBA00022833"/>
    </source>
</evidence>
<proteinExistence type="predicted"/>
<dbReference type="PROSITE" id="PS51999">
    <property type="entry name" value="ZF_GRF"/>
    <property type="match status" value="1"/>
</dbReference>
<keyword evidence="1" id="KW-0479">Metal-binding</keyword>
<dbReference type="OrthoDB" id="2822301at2759"/>
<name>A0A9J5W0I5_SOLCO</name>
<comment type="caution">
    <text evidence="6">The sequence shown here is derived from an EMBL/GenBank/DDBJ whole genome shotgun (WGS) entry which is preliminary data.</text>
</comment>
<dbReference type="Pfam" id="PF06839">
    <property type="entry name" value="Zn_ribbon_GRF"/>
    <property type="match status" value="1"/>
</dbReference>
<reference evidence="6" key="1">
    <citation type="submission" date="2020-09" db="EMBL/GenBank/DDBJ databases">
        <title>De no assembly of potato wild relative species, Solanum commersonii.</title>
        <authorList>
            <person name="Cho K."/>
        </authorList>
    </citation>
    <scope>NUCLEOTIDE SEQUENCE</scope>
    <source>
        <strain evidence="6">LZ3.2</strain>
        <tissue evidence="6">Leaf</tissue>
    </source>
</reference>
<feature type="non-terminal residue" evidence="6">
    <location>
        <position position="1"/>
    </location>
</feature>
<keyword evidence="7" id="KW-1185">Reference proteome</keyword>
<dbReference type="Proteomes" id="UP000824120">
    <property type="component" value="Unassembled WGS sequence"/>
</dbReference>
<dbReference type="PANTHER" id="PTHR33248">
    <property type="entry name" value="ZINC ION-BINDING PROTEIN"/>
    <property type="match status" value="1"/>
</dbReference>
<feature type="domain" description="GRF-type" evidence="5">
    <location>
        <begin position="53"/>
        <end position="95"/>
    </location>
</feature>
<evidence type="ECO:0000256" key="1">
    <source>
        <dbReference type="ARBA" id="ARBA00022723"/>
    </source>
</evidence>
<evidence type="ECO:0000313" key="7">
    <source>
        <dbReference type="Proteomes" id="UP000824120"/>
    </source>
</evidence>
<dbReference type="GO" id="GO:0008270">
    <property type="term" value="F:zinc ion binding"/>
    <property type="evidence" value="ECO:0007669"/>
    <property type="project" value="UniProtKB-KW"/>
</dbReference>
<evidence type="ECO:0000256" key="4">
    <source>
        <dbReference type="PROSITE-ProRule" id="PRU01343"/>
    </source>
</evidence>
<evidence type="ECO:0000313" key="6">
    <source>
        <dbReference type="EMBL" id="KAG5568863.1"/>
    </source>
</evidence>
<accession>A0A9J5W0I5</accession>
<dbReference type="InterPro" id="IPR010666">
    <property type="entry name" value="Znf_GRF"/>
</dbReference>
<sequence>FFPFSYFSSLSSPYLTIVATTVEIKKNSSFVFFTPKEMSNLSISTYSDANVLCRCGVNAELKTSRTQLNTGRRIFCCKKTKRKGGCDYFRWYDDELPPQAKKIIWGLLKRIKSYEQERKWARKIRIICVIALVIFAIWKYLC</sequence>
<organism evidence="6 7">
    <name type="scientific">Solanum commersonii</name>
    <name type="common">Commerson's wild potato</name>
    <name type="synonym">Commerson's nightshade</name>
    <dbReference type="NCBI Taxonomy" id="4109"/>
    <lineage>
        <taxon>Eukaryota</taxon>
        <taxon>Viridiplantae</taxon>
        <taxon>Streptophyta</taxon>
        <taxon>Embryophyta</taxon>
        <taxon>Tracheophyta</taxon>
        <taxon>Spermatophyta</taxon>
        <taxon>Magnoliopsida</taxon>
        <taxon>eudicotyledons</taxon>
        <taxon>Gunneridae</taxon>
        <taxon>Pentapetalae</taxon>
        <taxon>asterids</taxon>
        <taxon>lamiids</taxon>
        <taxon>Solanales</taxon>
        <taxon>Solanaceae</taxon>
        <taxon>Solanoideae</taxon>
        <taxon>Solaneae</taxon>
        <taxon>Solanum</taxon>
    </lineage>
</organism>